<accession>A0A2J6X7U2</accession>
<dbReference type="Gene3D" id="3.40.50.300">
    <property type="entry name" value="P-loop containing nucleotide triphosphate hydrolases"/>
    <property type="match status" value="1"/>
</dbReference>
<organism evidence="2 3">
    <name type="scientific">Caldisericum exile</name>
    <dbReference type="NCBI Taxonomy" id="693075"/>
    <lineage>
        <taxon>Bacteria</taxon>
        <taxon>Pseudomonadati</taxon>
        <taxon>Caldisericota/Cryosericota group</taxon>
        <taxon>Caldisericota</taxon>
        <taxon>Caldisericia</taxon>
        <taxon>Caldisericales</taxon>
        <taxon>Caldisericaceae</taxon>
        <taxon>Caldisericum</taxon>
    </lineage>
</organism>
<proteinExistence type="predicted"/>
<dbReference type="EMBL" id="PNIX01000131">
    <property type="protein sequence ID" value="PMP83166.1"/>
    <property type="molecule type" value="Genomic_DNA"/>
</dbReference>
<dbReference type="AlphaFoldDB" id="A0A2J6X7U2"/>
<reference evidence="2 3" key="1">
    <citation type="submission" date="2018-01" db="EMBL/GenBank/DDBJ databases">
        <title>Metagenomic assembled genomes from two thermal pools in the Uzon Caldera, Kamchatka, Russia.</title>
        <authorList>
            <person name="Wilkins L."/>
            <person name="Ettinger C."/>
        </authorList>
    </citation>
    <scope>NUCLEOTIDE SEQUENCE [LARGE SCALE GENOMIC DNA]</scope>
    <source>
        <strain evidence="2">ARK-10</strain>
    </source>
</reference>
<sequence>PLKILRFLSRLRSVEMTIIGKRQIPHQPLEKEDDPHFNSLNFELLKEYAEGYELIAIDEAQYIKNIGNSIKIMLDNIPSLKTILTGSSSFNLIGQVGEPLNGRKITLEMFPIAQMEFAKLMNRYELKEKLEYCLIYGEYPAYNLKK</sequence>
<evidence type="ECO:0000313" key="2">
    <source>
        <dbReference type="EMBL" id="PMP83166.1"/>
    </source>
</evidence>
<gene>
    <name evidence="2" type="ORF">C0175_02255</name>
</gene>
<dbReference type="InterPro" id="IPR041682">
    <property type="entry name" value="AAA_14"/>
</dbReference>
<dbReference type="PANTHER" id="PTHR43566:SF1">
    <property type="entry name" value="AAA+ ATPASE DOMAIN-CONTAINING PROTEIN"/>
    <property type="match status" value="1"/>
</dbReference>
<dbReference type="InterPro" id="IPR027417">
    <property type="entry name" value="P-loop_NTPase"/>
</dbReference>
<feature type="domain" description="AAA" evidence="1">
    <location>
        <begin position="29"/>
        <end position="117"/>
    </location>
</feature>
<feature type="non-terminal residue" evidence="2">
    <location>
        <position position="1"/>
    </location>
</feature>
<comment type="caution">
    <text evidence="2">The sequence shown here is derived from an EMBL/GenBank/DDBJ whole genome shotgun (WGS) entry which is preliminary data.</text>
</comment>
<dbReference type="Proteomes" id="UP000236910">
    <property type="component" value="Unassembled WGS sequence"/>
</dbReference>
<dbReference type="SUPFAM" id="SSF52540">
    <property type="entry name" value="P-loop containing nucleoside triphosphate hydrolases"/>
    <property type="match status" value="1"/>
</dbReference>
<name>A0A2J6X7U2_9BACT</name>
<protein>
    <recommendedName>
        <fullName evidence="1">AAA domain-containing protein</fullName>
    </recommendedName>
</protein>
<evidence type="ECO:0000313" key="3">
    <source>
        <dbReference type="Proteomes" id="UP000236910"/>
    </source>
</evidence>
<dbReference type="Pfam" id="PF13173">
    <property type="entry name" value="AAA_14"/>
    <property type="match status" value="1"/>
</dbReference>
<evidence type="ECO:0000259" key="1">
    <source>
        <dbReference type="Pfam" id="PF13173"/>
    </source>
</evidence>
<dbReference type="PANTHER" id="PTHR43566">
    <property type="entry name" value="CONSERVED PROTEIN"/>
    <property type="match status" value="1"/>
</dbReference>